<proteinExistence type="predicted"/>
<reference evidence="1" key="1">
    <citation type="submission" date="2019-05" db="EMBL/GenBank/DDBJ databases">
        <title>Revised genome assembly of Burkholderiaceae (previously Ralstonia) sp. PBA.</title>
        <authorList>
            <person name="Gan H.M."/>
        </authorList>
    </citation>
    <scope>NUCLEOTIDE SEQUENCE</scope>
    <source>
        <strain evidence="1">PBA</strain>
    </source>
</reference>
<dbReference type="Proteomes" id="UP000004277">
    <property type="component" value="Unassembled WGS sequence"/>
</dbReference>
<evidence type="ECO:0000313" key="1">
    <source>
        <dbReference type="EMBL" id="TMS56749.1"/>
    </source>
</evidence>
<protein>
    <submittedName>
        <fullName evidence="1">Molecular chaperone</fullName>
    </submittedName>
</protein>
<organism evidence="1 2">
    <name type="scientific">Imbroritus primus</name>
    <dbReference type="NCBI Taxonomy" id="3058603"/>
    <lineage>
        <taxon>Bacteria</taxon>
        <taxon>Pseudomonadati</taxon>
        <taxon>Pseudomonadota</taxon>
        <taxon>Betaproteobacteria</taxon>
        <taxon>Burkholderiales</taxon>
        <taxon>Burkholderiaceae</taxon>
        <taxon>Imbroritus</taxon>
    </lineage>
</organism>
<evidence type="ECO:0000313" key="2">
    <source>
        <dbReference type="Proteomes" id="UP000004277"/>
    </source>
</evidence>
<comment type="caution">
    <text evidence="1">The sequence shown here is derived from an EMBL/GenBank/DDBJ whole genome shotgun (WGS) entry which is preliminary data.</text>
</comment>
<sequence length="211" mass="23039">MTEAQPLAFVAPAALTDAEEDTARADLYGLLAALFYRAPDAGTLHRIATARAEGEIAGSALGDAWNAMAEAAGGAMTEDVDDEYTALFLGVGKPDIFLYGSYYIAGFLNEKPLVSLRDDLARYGLERDEAVSETEDHLATLCEVMRYLIAGDDPTISNLQEQRVFFGRHLQPWVDTLCTQIEAHPSARFYAQVSRFARAFFSVEAVALDMA</sequence>
<accession>A0ACD3SKM2</accession>
<gene>
    <name evidence="1" type="ORF">MW7_016895</name>
</gene>
<keyword evidence="2" id="KW-1185">Reference proteome</keyword>
<dbReference type="EMBL" id="AKCV02000026">
    <property type="protein sequence ID" value="TMS56749.1"/>
    <property type="molecule type" value="Genomic_DNA"/>
</dbReference>
<name>A0ACD3SKM2_9BURK</name>